<evidence type="ECO:0000313" key="3">
    <source>
        <dbReference type="Proteomes" id="UP000026915"/>
    </source>
</evidence>
<feature type="compositionally biased region" description="Basic and acidic residues" evidence="1">
    <location>
        <begin position="91"/>
        <end position="105"/>
    </location>
</feature>
<dbReference type="HOGENOM" id="CLU_006995_1_0_1"/>
<evidence type="ECO:0000313" key="2">
    <source>
        <dbReference type="EMBL" id="EOY19316.1"/>
    </source>
</evidence>
<name>A0A061FQH4_THECC</name>
<feature type="region of interest" description="Disordered" evidence="1">
    <location>
        <begin position="758"/>
        <end position="778"/>
    </location>
</feature>
<dbReference type="PANTHER" id="PTHR33416:SF20">
    <property type="entry name" value="NUCLEAR PORE COMPLEX PROTEIN NUP1"/>
    <property type="match status" value="1"/>
</dbReference>
<organism evidence="2 3">
    <name type="scientific">Theobroma cacao</name>
    <name type="common">Cacao</name>
    <name type="synonym">Cocoa</name>
    <dbReference type="NCBI Taxonomy" id="3641"/>
    <lineage>
        <taxon>Eukaryota</taxon>
        <taxon>Viridiplantae</taxon>
        <taxon>Streptophyta</taxon>
        <taxon>Embryophyta</taxon>
        <taxon>Tracheophyta</taxon>
        <taxon>Spermatophyta</taxon>
        <taxon>Magnoliopsida</taxon>
        <taxon>eudicotyledons</taxon>
        <taxon>Gunneridae</taxon>
        <taxon>Pentapetalae</taxon>
        <taxon>rosids</taxon>
        <taxon>malvids</taxon>
        <taxon>Malvales</taxon>
        <taxon>Malvaceae</taxon>
        <taxon>Byttnerioideae</taxon>
        <taxon>Theobroma</taxon>
    </lineage>
</organism>
<dbReference type="eggNOG" id="KOG0845">
    <property type="taxonomic scope" value="Eukaryota"/>
</dbReference>
<dbReference type="FunCoup" id="A0A061FQH4">
    <property type="interactions" value="1281"/>
</dbReference>
<feature type="compositionally biased region" description="Polar residues" evidence="1">
    <location>
        <begin position="1310"/>
        <end position="1329"/>
    </location>
</feature>
<feature type="region of interest" description="Disordered" evidence="1">
    <location>
        <begin position="265"/>
        <end position="285"/>
    </location>
</feature>
<proteinExistence type="predicted"/>
<dbReference type="InParanoid" id="A0A061FQH4"/>
<gene>
    <name evidence="2" type="ORF">TCM_044382</name>
</gene>
<feature type="region of interest" description="Disordered" evidence="1">
    <location>
        <begin position="1310"/>
        <end position="1330"/>
    </location>
</feature>
<reference evidence="2" key="1">
    <citation type="journal article" date="2013" name="Genome Biol.">
        <title>The genome sequence of the most widely cultivated cacao type and its use to identify candidate genes regulating pod color.</title>
        <authorList>
            <person name="Motamayor J.C."/>
            <person name="Mockaitis K."/>
            <person name="Schmutz J."/>
            <person name="Haiminen N."/>
            <person name="Iii D.L."/>
            <person name="Cornejo O."/>
            <person name="Findley S.D."/>
            <person name="Zheng P."/>
            <person name="Utro F."/>
            <person name="Royaert S."/>
            <person name="Saski C."/>
            <person name="Jenkins J."/>
            <person name="Podicheti R."/>
            <person name="Zhao M."/>
            <person name="Scheffler B.E."/>
            <person name="Stack J.C."/>
            <person name="Feltus F.A."/>
            <person name="Mustiga G.M."/>
            <person name="Amores F."/>
            <person name="Phillips W."/>
            <person name="Marelli J.P."/>
            <person name="May G.D."/>
            <person name="Shapiro H."/>
            <person name="Ma J."/>
            <person name="Bustamante C.D."/>
            <person name="Schnell R.J."/>
            <person name="Main D."/>
            <person name="Gilbert D."/>
            <person name="Parida L."/>
            <person name="Kuhn D.N."/>
        </authorList>
    </citation>
    <scope>NUCLEOTIDE SEQUENCE [LARGE SCALE GENOMIC DNA]</scope>
</reference>
<dbReference type="Gramene" id="EOY19316">
    <property type="protein sequence ID" value="EOY19316"/>
    <property type="gene ID" value="TCM_044382"/>
</dbReference>
<accession>A0A061FQH4</accession>
<feature type="region of interest" description="Disordered" evidence="1">
    <location>
        <begin position="690"/>
        <end position="715"/>
    </location>
</feature>
<feature type="compositionally biased region" description="Polar residues" evidence="1">
    <location>
        <begin position="429"/>
        <end position="447"/>
    </location>
</feature>
<evidence type="ECO:0000256" key="1">
    <source>
        <dbReference type="SAM" id="MobiDB-lite"/>
    </source>
</evidence>
<dbReference type="GO" id="GO:0005635">
    <property type="term" value="C:nuclear envelope"/>
    <property type="evidence" value="ECO:0000318"/>
    <property type="project" value="GO_Central"/>
</dbReference>
<dbReference type="STRING" id="3641.A0A061FQH4"/>
<feature type="region of interest" description="Disordered" evidence="1">
    <location>
        <begin position="77"/>
        <end position="135"/>
    </location>
</feature>
<feature type="region of interest" description="Disordered" evidence="1">
    <location>
        <begin position="426"/>
        <end position="447"/>
    </location>
</feature>
<keyword evidence="3" id="KW-1185">Reference proteome</keyword>
<sequence length="1417" mass="145649">MATAREGSNPYDGGFGAGGKFRKRPFRRTTQTTPYDRPPTAIRNPNASGDRNGWLSKLLDPAQRLITSSAHRLFASVFRKRLPPPPPHPPEAPKPETNEEVRENPPEAASTDSPVLEVANTGCDNSSNHTDGDGVAELEEILKQKTFTRSEIDRLTTLLHSRTVDIPGGNEEKRSDVRSVVLHDRKEEFPKTPVRENGTENRLISTPVVTSTVLDEDVASPAELAKAYMGSRPSKVSISTLALHNQVPRGDLALLSNKNFHSKSPTMSLVPRPSGHVGNLGNGFVTPRSRGRSAVYSMARTPYSRVNSAAVLKGAGTASDAFGGPLSSSQSAWKQNRISGSRQGALKRGSSVLDNDIGSVGPIRRIRQKSNLLSSKNLSLPASGGPLSAYEAGSSSAGLDTQHHVSLRETPALMGEVRQSITDALAENGDNSTPGTHFTPVPSKSSEMASKILQQLDKLVSPREKSPTKLSPSMLHGQALKSLENVDSSKFLENMHAIGKLGGSHAALPDVRDSTSHKQDKVEENGSTKLVDFPEKSGPAVNGVDTDSLMKDNVPHVKAADSAVIKSVVQLPQQKRWAFQMSAHEDYLDLDEDDYINGAASATFVEGREKLDNCVMGSKGAAAEAILVEKPSSLSEVKPISSLVLSKKPDLGTSDGSVVEKNDGITFPVAQVATSSVQAILSDTQSTLTANKDVASKESNATSPMLSFGEKSVPAKQPHAAAPTFGFASTNVGEVSSVSGSSGVKIVTSSDQKLENSISFTSTAPSTTNSSSDKSDKENTLNGVFFRTVETAISSAVSTSTSAGSIFKFGASADSSTLNNGSLASSPFSFCSTTPSLVSSNGQSSSISSTNCTSFTTNSNTAAAATISTTANATISSTSSPSMPASVPSFMAAPVFKFSSSGDPSTSASTLSATSGEATEAKTQSTSFGNVAIVPFGSTSAFTSSGSSIFGGKSEVTCTVSSTSGGTPAAVTSSVSSSFSGTSSKITNSGSGFFSSTFSTITSTGNGIFGDTTATKGITSTGNGIFGDTTATKGPGSSVFGGTCLSKASTGSSSFSTTSAITSAGSSIFGFSAPAASTATIQTQGSNPFNAVNTQASAAGTGIATSTQSMPIQFASSASSPSFGLAGNTTISSGSSVFGSSVSEAKPFGSGATFGMSSSSSEANSLSSSSGIASGTFGSNWQAPKAPLFGSTFSPSSSSGFSFGSSASITAPSNAPTIFGSSTGASSSSMFSFTSAAAATSSQPVFGNTSPGLVFGSTSSSNNDQMEDSMAEDTVQASPLTIATFGQQPISPPTSGFIFGASNPSGANSFQFGGQPSMATSQNSSPFQASGSLEFGGSGSFSLGTGGSDKSARKFVKVRKQRKKRRTAYDCCFRWKPYGIHWVVAEGLSGPGSALVRSFTVSLLSLEKLVTILYGSC</sequence>
<dbReference type="EMBL" id="CM001888">
    <property type="protein sequence ID" value="EOY19316.1"/>
    <property type="molecule type" value="Genomic_DNA"/>
</dbReference>
<feature type="compositionally biased region" description="Low complexity" evidence="1">
    <location>
        <begin position="759"/>
        <end position="772"/>
    </location>
</feature>
<dbReference type="Proteomes" id="UP000026915">
    <property type="component" value="Chromosome 10"/>
</dbReference>
<dbReference type="OMA" id="PMFGNSA"/>
<protein>
    <recommendedName>
        <fullName evidence="4">Nuclear pore complex protein NUP1</fullName>
    </recommendedName>
</protein>
<evidence type="ECO:0008006" key="4">
    <source>
        <dbReference type="Google" id="ProtNLM"/>
    </source>
</evidence>
<feature type="region of interest" description="Disordered" evidence="1">
    <location>
        <begin position="1"/>
        <end position="55"/>
    </location>
</feature>
<dbReference type="GO" id="GO:0071763">
    <property type="term" value="P:nuclear membrane organization"/>
    <property type="evidence" value="ECO:0000318"/>
    <property type="project" value="GO_Central"/>
</dbReference>
<dbReference type="PANTHER" id="PTHR33416">
    <property type="entry name" value="NUCLEAR PORE COMPLEX PROTEIN NUP1"/>
    <property type="match status" value="1"/>
</dbReference>
<dbReference type="GO" id="GO:0016973">
    <property type="term" value="P:poly(A)+ mRNA export from nucleus"/>
    <property type="evidence" value="ECO:0000318"/>
    <property type="project" value="GO_Central"/>
</dbReference>